<sequence length="100" mass="10879">MMATMSSVQAVDELGRILGGANRRYIDDAKKRWETFCTNVQFYGLWKKVLNPPIPVDMCGADFTIALLKALPSLFPSPTPPPKCLGGASEALIHVLSGEN</sequence>
<dbReference type="OrthoDB" id="8962263at2759"/>
<protein>
    <submittedName>
        <fullName evidence="1">Uncharacterized protein</fullName>
    </submittedName>
</protein>
<comment type="caution">
    <text evidence="1">The sequence shown here is derived from an EMBL/GenBank/DDBJ whole genome shotgun (WGS) entry which is preliminary data.</text>
</comment>
<accession>A0A9Q1CYZ6</accession>
<evidence type="ECO:0000313" key="2">
    <source>
        <dbReference type="Proteomes" id="UP001152803"/>
    </source>
</evidence>
<reference evidence="1" key="1">
    <citation type="journal article" date="2023" name="Science">
        <title>Genome structures resolve the early diversification of teleost fishes.</title>
        <authorList>
            <person name="Parey E."/>
            <person name="Louis A."/>
            <person name="Montfort J."/>
            <person name="Bouchez O."/>
            <person name="Roques C."/>
            <person name="Iampietro C."/>
            <person name="Lluch J."/>
            <person name="Castinel A."/>
            <person name="Donnadieu C."/>
            <person name="Desvignes T."/>
            <person name="Floi Bucao C."/>
            <person name="Jouanno E."/>
            <person name="Wen M."/>
            <person name="Mejri S."/>
            <person name="Dirks R."/>
            <person name="Jansen H."/>
            <person name="Henkel C."/>
            <person name="Chen W.J."/>
            <person name="Zahm M."/>
            <person name="Cabau C."/>
            <person name="Klopp C."/>
            <person name="Thompson A.W."/>
            <person name="Robinson-Rechavi M."/>
            <person name="Braasch I."/>
            <person name="Lecointre G."/>
            <person name="Bobe J."/>
            <person name="Postlethwait J.H."/>
            <person name="Berthelot C."/>
            <person name="Roest Crollius H."/>
            <person name="Guiguen Y."/>
        </authorList>
    </citation>
    <scope>NUCLEOTIDE SEQUENCE</scope>
    <source>
        <strain evidence="1">Concon-B</strain>
    </source>
</reference>
<dbReference type="EMBL" id="JAFJMO010000016">
    <property type="protein sequence ID" value="KAJ8253669.1"/>
    <property type="molecule type" value="Genomic_DNA"/>
</dbReference>
<dbReference type="Proteomes" id="UP001152803">
    <property type="component" value="Unassembled WGS sequence"/>
</dbReference>
<proteinExistence type="predicted"/>
<keyword evidence="2" id="KW-1185">Reference proteome</keyword>
<name>A0A9Q1CYZ6_CONCO</name>
<gene>
    <name evidence="1" type="ORF">COCON_G00202810</name>
</gene>
<dbReference type="AlphaFoldDB" id="A0A9Q1CYZ6"/>
<organism evidence="1 2">
    <name type="scientific">Conger conger</name>
    <name type="common">Conger eel</name>
    <name type="synonym">Muraena conger</name>
    <dbReference type="NCBI Taxonomy" id="82655"/>
    <lineage>
        <taxon>Eukaryota</taxon>
        <taxon>Metazoa</taxon>
        <taxon>Chordata</taxon>
        <taxon>Craniata</taxon>
        <taxon>Vertebrata</taxon>
        <taxon>Euteleostomi</taxon>
        <taxon>Actinopterygii</taxon>
        <taxon>Neopterygii</taxon>
        <taxon>Teleostei</taxon>
        <taxon>Anguilliformes</taxon>
        <taxon>Congridae</taxon>
        <taxon>Conger</taxon>
    </lineage>
</organism>
<evidence type="ECO:0000313" key="1">
    <source>
        <dbReference type="EMBL" id="KAJ8253669.1"/>
    </source>
</evidence>